<dbReference type="EMBL" id="JAAGNZ010000003">
    <property type="protein sequence ID" value="NEU70179.1"/>
    <property type="molecule type" value="Genomic_DNA"/>
</dbReference>
<evidence type="ECO:0000313" key="4">
    <source>
        <dbReference type="Proteomes" id="UP000477386"/>
    </source>
</evidence>
<feature type="domain" description="FecR protein" evidence="1">
    <location>
        <begin position="156"/>
        <end position="239"/>
    </location>
</feature>
<dbReference type="GO" id="GO:0016989">
    <property type="term" value="F:sigma factor antagonist activity"/>
    <property type="evidence" value="ECO:0007669"/>
    <property type="project" value="TreeGrafter"/>
</dbReference>
<protein>
    <submittedName>
        <fullName evidence="3">Iron dicitrate transport regulator FecR</fullName>
    </submittedName>
</protein>
<comment type="caution">
    <text evidence="3">The sequence shown here is derived from an EMBL/GenBank/DDBJ whole genome shotgun (WGS) entry which is preliminary data.</text>
</comment>
<dbReference type="Proteomes" id="UP000477386">
    <property type="component" value="Unassembled WGS sequence"/>
</dbReference>
<accession>A0A6M0IPC1</accession>
<dbReference type="InterPro" id="IPR006860">
    <property type="entry name" value="FecR"/>
</dbReference>
<dbReference type="InterPro" id="IPR032508">
    <property type="entry name" value="FecR_C"/>
</dbReference>
<dbReference type="Gene3D" id="2.60.120.1440">
    <property type="match status" value="1"/>
</dbReference>
<evidence type="ECO:0000259" key="2">
    <source>
        <dbReference type="Pfam" id="PF16344"/>
    </source>
</evidence>
<dbReference type="AlphaFoldDB" id="A0A6M0IPC1"/>
<dbReference type="InterPro" id="IPR012373">
    <property type="entry name" value="Ferrdict_sens_TM"/>
</dbReference>
<gene>
    <name evidence="3" type="ORF">GK091_25100</name>
</gene>
<reference evidence="3 4" key="1">
    <citation type="submission" date="2020-02" db="EMBL/GenBank/DDBJ databases">
        <title>Draft genome sequence of two Spirosoma agri KCTC 52727 and Spirosoma terrae KCTC 52035.</title>
        <authorList>
            <person name="Rojas J."/>
            <person name="Ambika Manirajan B."/>
            <person name="Ratering S."/>
            <person name="Suarez C."/>
            <person name="Schnell S."/>
        </authorList>
    </citation>
    <scope>NUCLEOTIDE SEQUENCE [LARGE SCALE GENOMIC DNA]</scope>
    <source>
        <strain evidence="3 4">KCTC 52727</strain>
    </source>
</reference>
<keyword evidence="4" id="KW-1185">Reference proteome</keyword>
<sequence>MRVPAENFSTVEDFLNSDVFRTWILERRPEDQVYWQEWLALHPDKRDLYEQAVATLLVLQGKRVTLSNQQVKNKAGAIVDRLPDSMVVTRPLPSWQWGRWVAAATVVGFLVLWLVNKPAIREVASAIIGNQQSQPTSTQAEDWKIVKNYTGVPLIVLLPDQSSVLLSTNSQLRYRKQNQAPLREVFLQGEGFFEVTKNPARPFIVYTTNLTTKVLGTSFQVRSFAKELDASVKVKTGKVSVIPVDTPSEPILLTVNQQLRIETKTDKVVKQDRKAISEQPSALLDQQFAFSYTPIPEVFDQLEGSYHMPIKYNRELLKRCTFTGQLIDAPFLEKIKIICLAIDSTYEIVDNQLIIRSRGCS</sequence>
<proteinExistence type="predicted"/>
<dbReference type="PANTHER" id="PTHR30273">
    <property type="entry name" value="PERIPLASMIC SIGNAL SENSOR AND SIGMA FACTOR ACTIVATOR FECR-RELATED"/>
    <property type="match status" value="1"/>
</dbReference>
<dbReference type="Pfam" id="PF04773">
    <property type="entry name" value="FecR"/>
    <property type="match status" value="1"/>
</dbReference>
<dbReference type="Gene3D" id="3.55.50.30">
    <property type="match status" value="1"/>
</dbReference>
<feature type="domain" description="Protein FecR C-terminal" evidence="2">
    <location>
        <begin position="288"/>
        <end position="355"/>
    </location>
</feature>
<dbReference type="Pfam" id="PF16344">
    <property type="entry name" value="FecR_C"/>
    <property type="match status" value="1"/>
</dbReference>
<dbReference type="PANTHER" id="PTHR30273:SF2">
    <property type="entry name" value="PROTEIN FECR"/>
    <property type="match status" value="1"/>
</dbReference>
<dbReference type="PIRSF" id="PIRSF018266">
    <property type="entry name" value="FecR"/>
    <property type="match status" value="1"/>
</dbReference>
<evidence type="ECO:0000259" key="1">
    <source>
        <dbReference type="Pfam" id="PF04773"/>
    </source>
</evidence>
<evidence type="ECO:0000313" key="3">
    <source>
        <dbReference type="EMBL" id="NEU70179.1"/>
    </source>
</evidence>
<dbReference type="RefSeq" id="WP_164043435.1">
    <property type="nucleotide sequence ID" value="NZ_JAAGNZ010000003.1"/>
</dbReference>
<organism evidence="3 4">
    <name type="scientific">Spirosoma agri</name>
    <dbReference type="NCBI Taxonomy" id="1987381"/>
    <lineage>
        <taxon>Bacteria</taxon>
        <taxon>Pseudomonadati</taxon>
        <taxon>Bacteroidota</taxon>
        <taxon>Cytophagia</taxon>
        <taxon>Cytophagales</taxon>
        <taxon>Cytophagaceae</taxon>
        <taxon>Spirosoma</taxon>
    </lineage>
</organism>
<name>A0A6M0IPC1_9BACT</name>